<protein>
    <submittedName>
        <fullName evidence="7">Membrane protein involved in the export of O-antigen and teichoic acid</fullName>
    </submittedName>
</protein>
<dbReference type="AlphaFoldDB" id="A0A1M7C000"/>
<dbReference type="GO" id="GO:0005886">
    <property type="term" value="C:plasma membrane"/>
    <property type="evidence" value="ECO:0007669"/>
    <property type="project" value="UniProtKB-SubCell"/>
</dbReference>
<dbReference type="InterPro" id="IPR002797">
    <property type="entry name" value="Polysacc_synth"/>
</dbReference>
<feature type="transmembrane region" description="Helical" evidence="6">
    <location>
        <begin position="306"/>
        <end position="325"/>
    </location>
</feature>
<evidence type="ECO:0000256" key="3">
    <source>
        <dbReference type="ARBA" id="ARBA00022692"/>
    </source>
</evidence>
<keyword evidence="3 6" id="KW-0812">Transmembrane</keyword>
<dbReference type="InterPro" id="IPR050833">
    <property type="entry name" value="Poly_Biosynth_Transport"/>
</dbReference>
<keyword evidence="4 6" id="KW-1133">Transmembrane helix</keyword>
<sequence>MNKKQTNINIVVNIIAFAVQIMIGFYTAPVLIRALGTEAYGFIGLANDFVTYISIITAIFNSVVARFISFEMARNNVERGEQYFNSILAADFCLAGLFSLAAAIVVPNIDRIINVPKDLILDVKITFLITFLAYILGVITSIFTTAAYVKNRLDIQGSRNIIQSLVRFLFIVIFLNLFQIRIYWVSAAALIAAVVVAVLNINITRKIMPEIHVNIHKASWSMILELVKSGGWMAFTSLSAILMRGLDLLVANLMLGSYDMGLLSVARTFPNYFSSIINTIAPIFSPVFITLFAVGKMEELRESTKASIKSMALILFVPLSGFLVFSGDFYTLWLGGYSAGQIRMITALSTVTVIQSFFDASTSTMAQMSVVTNKLKAPVFVSFFCGLLNVVTVFLLLKFTGLGVYAIVTSSTVIMVLRYVIFNSFYCAHVLGLQKREFIPGAIKTWITVPVLIMGMLIFKYLIRINSWSHLILAAVICGGLGYIGEFFMLEGCKGAAKIKFYMQKLKSRKRLQKE</sequence>
<keyword evidence="5 6" id="KW-0472">Membrane</keyword>
<feature type="transmembrane region" description="Helical" evidence="6">
    <location>
        <begin position="7"/>
        <end position="29"/>
    </location>
</feature>
<keyword evidence="2" id="KW-1003">Cell membrane</keyword>
<evidence type="ECO:0000256" key="6">
    <source>
        <dbReference type="SAM" id="Phobius"/>
    </source>
</evidence>
<dbReference type="Pfam" id="PF01943">
    <property type="entry name" value="Polysacc_synt"/>
    <property type="match status" value="1"/>
</dbReference>
<organism evidence="7 8">
    <name type="scientific">Anaerocolumna jejuensis DSM 15929</name>
    <dbReference type="NCBI Taxonomy" id="1121322"/>
    <lineage>
        <taxon>Bacteria</taxon>
        <taxon>Bacillati</taxon>
        <taxon>Bacillota</taxon>
        <taxon>Clostridia</taxon>
        <taxon>Lachnospirales</taxon>
        <taxon>Lachnospiraceae</taxon>
        <taxon>Anaerocolumna</taxon>
    </lineage>
</organism>
<feature type="transmembrane region" description="Helical" evidence="6">
    <location>
        <begin position="337"/>
        <end position="358"/>
    </location>
</feature>
<comment type="subcellular location">
    <subcellularLocation>
        <location evidence="1">Cell membrane</location>
        <topology evidence="1">Multi-pass membrane protein</topology>
    </subcellularLocation>
</comment>
<feature type="transmembrane region" description="Helical" evidence="6">
    <location>
        <begin position="232"/>
        <end position="255"/>
    </location>
</feature>
<feature type="transmembrane region" description="Helical" evidence="6">
    <location>
        <begin position="379"/>
        <end position="397"/>
    </location>
</feature>
<evidence type="ECO:0000256" key="4">
    <source>
        <dbReference type="ARBA" id="ARBA00022989"/>
    </source>
</evidence>
<feature type="transmembrane region" description="Helical" evidence="6">
    <location>
        <begin position="82"/>
        <end position="105"/>
    </location>
</feature>
<feature type="transmembrane region" description="Helical" evidence="6">
    <location>
        <begin position="125"/>
        <end position="149"/>
    </location>
</feature>
<keyword evidence="8" id="KW-1185">Reference proteome</keyword>
<dbReference type="PANTHER" id="PTHR30250">
    <property type="entry name" value="PST FAMILY PREDICTED COLANIC ACID TRANSPORTER"/>
    <property type="match status" value="1"/>
</dbReference>
<evidence type="ECO:0000313" key="8">
    <source>
        <dbReference type="Proteomes" id="UP000184386"/>
    </source>
</evidence>
<proteinExistence type="predicted"/>
<evidence type="ECO:0000313" key="7">
    <source>
        <dbReference type="EMBL" id="SHL60541.1"/>
    </source>
</evidence>
<dbReference type="RefSeq" id="WP_073280198.1">
    <property type="nucleotide sequence ID" value="NZ_FRAC01000040.1"/>
</dbReference>
<evidence type="ECO:0000256" key="5">
    <source>
        <dbReference type="ARBA" id="ARBA00023136"/>
    </source>
</evidence>
<dbReference type="STRING" id="1121322.SAMN02745136_05294"/>
<feature type="transmembrane region" description="Helical" evidence="6">
    <location>
        <begin position="161"/>
        <end position="178"/>
    </location>
</feature>
<dbReference type="OrthoDB" id="3224024at2"/>
<gene>
    <name evidence="7" type="ORF">SAMN02745136_05294</name>
</gene>
<evidence type="ECO:0000256" key="2">
    <source>
        <dbReference type="ARBA" id="ARBA00022475"/>
    </source>
</evidence>
<dbReference type="Proteomes" id="UP000184386">
    <property type="component" value="Unassembled WGS sequence"/>
</dbReference>
<dbReference type="EMBL" id="FRAC01000040">
    <property type="protein sequence ID" value="SHL60541.1"/>
    <property type="molecule type" value="Genomic_DNA"/>
</dbReference>
<feature type="transmembrane region" description="Helical" evidence="6">
    <location>
        <begin position="403"/>
        <end position="421"/>
    </location>
</feature>
<feature type="transmembrane region" description="Helical" evidence="6">
    <location>
        <begin position="468"/>
        <end position="490"/>
    </location>
</feature>
<feature type="transmembrane region" description="Helical" evidence="6">
    <location>
        <begin position="442"/>
        <end position="462"/>
    </location>
</feature>
<feature type="transmembrane region" description="Helical" evidence="6">
    <location>
        <begin position="275"/>
        <end position="294"/>
    </location>
</feature>
<accession>A0A1M7C000</accession>
<feature type="transmembrane region" description="Helical" evidence="6">
    <location>
        <begin position="184"/>
        <end position="203"/>
    </location>
</feature>
<feature type="transmembrane region" description="Helical" evidence="6">
    <location>
        <begin position="49"/>
        <end position="70"/>
    </location>
</feature>
<evidence type="ECO:0000256" key="1">
    <source>
        <dbReference type="ARBA" id="ARBA00004651"/>
    </source>
</evidence>
<dbReference type="PANTHER" id="PTHR30250:SF26">
    <property type="entry name" value="PSMA PROTEIN"/>
    <property type="match status" value="1"/>
</dbReference>
<reference evidence="7 8" key="1">
    <citation type="submission" date="2016-11" db="EMBL/GenBank/DDBJ databases">
        <authorList>
            <person name="Jaros S."/>
            <person name="Januszkiewicz K."/>
            <person name="Wedrychowicz H."/>
        </authorList>
    </citation>
    <scope>NUCLEOTIDE SEQUENCE [LARGE SCALE GENOMIC DNA]</scope>
    <source>
        <strain evidence="7 8">DSM 15929</strain>
    </source>
</reference>
<name>A0A1M7C000_9FIRM</name>